<evidence type="ECO:0000313" key="1">
    <source>
        <dbReference type="EMBL" id="CAB4121120.1"/>
    </source>
</evidence>
<name>A0A6J5KLA3_9CAUD</name>
<protein>
    <recommendedName>
        <fullName evidence="2">N-acetyltransferase domain-containing protein</fullName>
    </recommendedName>
</protein>
<gene>
    <name evidence="1" type="ORF">UFOVP6_23</name>
</gene>
<organism evidence="1">
    <name type="scientific">uncultured Caudovirales phage</name>
    <dbReference type="NCBI Taxonomy" id="2100421"/>
    <lineage>
        <taxon>Viruses</taxon>
        <taxon>Duplodnaviria</taxon>
        <taxon>Heunggongvirae</taxon>
        <taxon>Uroviricota</taxon>
        <taxon>Caudoviricetes</taxon>
        <taxon>Peduoviridae</taxon>
        <taxon>Maltschvirus</taxon>
        <taxon>Maltschvirus maltsch</taxon>
    </lineage>
</organism>
<dbReference type="EMBL" id="LR796143">
    <property type="protein sequence ID" value="CAB4121120.1"/>
    <property type="molecule type" value="Genomic_DNA"/>
</dbReference>
<accession>A0A6J5KLA3</accession>
<reference evidence="1" key="1">
    <citation type="submission" date="2020-04" db="EMBL/GenBank/DDBJ databases">
        <authorList>
            <person name="Chiriac C."/>
            <person name="Salcher M."/>
            <person name="Ghai R."/>
            <person name="Kavagutti S V."/>
        </authorList>
    </citation>
    <scope>NUCLEOTIDE SEQUENCE</scope>
</reference>
<proteinExistence type="predicted"/>
<sequence>MIDLVPARAEMALLIRPQAIQMKLGAQITPENLQARIDSGLAFAVIDGNEILALGGAQDLWPGRAVAWGLLCSGIGATMVPITRAVRRFLDTTPTRRIEAEVAVEHEEGKRWAEMLGFKREGTMRAYFNGADFHLYARVRD</sequence>
<dbReference type="Gene3D" id="3.40.630.30">
    <property type="match status" value="1"/>
</dbReference>
<evidence type="ECO:0008006" key="2">
    <source>
        <dbReference type="Google" id="ProtNLM"/>
    </source>
</evidence>
<dbReference type="InterPro" id="IPR016181">
    <property type="entry name" value="Acyl_CoA_acyltransferase"/>
</dbReference>
<dbReference type="SUPFAM" id="SSF55729">
    <property type="entry name" value="Acyl-CoA N-acyltransferases (Nat)"/>
    <property type="match status" value="1"/>
</dbReference>